<dbReference type="EMBL" id="JALAAR010000001">
    <property type="protein sequence ID" value="MEH8015674.1"/>
    <property type="molecule type" value="Genomic_DNA"/>
</dbReference>
<proteinExistence type="predicted"/>
<organism evidence="4 5">
    <name type="scientific">Rheinheimera muenzenbergensis</name>
    <dbReference type="NCBI Taxonomy" id="1193628"/>
    <lineage>
        <taxon>Bacteria</taxon>
        <taxon>Pseudomonadati</taxon>
        <taxon>Pseudomonadota</taxon>
        <taxon>Gammaproteobacteria</taxon>
        <taxon>Chromatiales</taxon>
        <taxon>Chromatiaceae</taxon>
        <taxon>Rheinheimera</taxon>
    </lineage>
</organism>
<evidence type="ECO:0000313" key="4">
    <source>
        <dbReference type="EMBL" id="MEH8015674.1"/>
    </source>
</evidence>
<dbReference type="InterPro" id="IPR029062">
    <property type="entry name" value="Class_I_gatase-like"/>
</dbReference>
<dbReference type="InterPro" id="IPR002818">
    <property type="entry name" value="DJ-1/PfpI"/>
</dbReference>
<keyword evidence="2" id="KW-0804">Transcription</keyword>
<feature type="domain" description="HTH araC/xylS-type" evidence="3">
    <location>
        <begin position="224"/>
        <end position="322"/>
    </location>
</feature>
<evidence type="ECO:0000256" key="2">
    <source>
        <dbReference type="ARBA" id="ARBA00023163"/>
    </source>
</evidence>
<sequence>MKQIAVLATNHSINNDLFGLLDFFEYCNVLWQYQHRDAAPLFHCYVVSPDGAPLQLKHGVCFNVQPHHWQQADALVIAPAYAYNRAQLAAIAEPAAAYFPGLRQAAEAGKLIAANCTGTFILAASGLLAHKNATSSWFFKDVFESLYPDVHLQLNKLLVQHDNIITAGATTSFVNLCLSLAEQLVGEQFARQIAKIMLTDPNRSSQIPYMDLSVGQQHNDALISEVQKYLLKTLNEPFALEPLAEQFHLTKRTLLRRFKAALNDTPLNYLQRLRIEHAKRLLETTNQPVEQIVLQVGYEDVSSFRKLFINYTELTPSQYRHKFMQEGHFNCCPAQQPTAIN</sequence>
<dbReference type="RefSeq" id="WP_335734097.1">
    <property type="nucleotide sequence ID" value="NZ_JALAAR010000001.1"/>
</dbReference>
<dbReference type="Gene3D" id="3.40.50.880">
    <property type="match status" value="1"/>
</dbReference>
<keyword evidence="1" id="KW-0805">Transcription regulation</keyword>
<evidence type="ECO:0000313" key="5">
    <source>
        <dbReference type="Proteomes" id="UP001375382"/>
    </source>
</evidence>
<dbReference type="PROSITE" id="PS01124">
    <property type="entry name" value="HTH_ARAC_FAMILY_2"/>
    <property type="match status" value="1"/>
</dbReference>
<dbReference type="InterPro" id="IPR009057">
    <property type="entry name" value="Homeodomain-like_sf"/>
</dbReference>
<dbReference type="InterPro" id="IPR052158">
    <property type="entry name" value="INH-QAR"/>
</dbReference>
<dbReference type="SUPFAM" id="SSF52317">
    <property type="entry name" value="Class I glutamine amidotransferase-like"/>
    <property type="match status" value="1"/>
</dbReference>
<dbReference type="SUPFAM" id="SSF46689">
    <property type="entry name" value="Homeodomain-like"/>
    <property type="match status" value="2"/>
</dbReference>
<dbReference type="PANTHER" id="PTHR43130">
    <property type="entry name" value="ARAC-FAMILY TRANSCRIPTIONAL REGULATOR"/>
    <property type="match status" value="1"/>
</dbReference>
<evidence type="ECO:0000256" key="1">
    <source>
        <dbReference type="ARBA" id="ARBA00023015"/>
    </source>
</evidence>
<dbReference type="Pfam" id="PF01965">
    <property type="entry name" value="DJ-1_PfpI"/>
    <property type="match status" value="1"/>
</dbReference>
<keyword evidence="5" id="KW-1185">Reference proteome</keyword>
<dbReference type="InterPro" id="IPR018060">
    <property type="entry name" value="HTH_AraC"/>
</dbReference>
<dbReference type="SMART" id="SM00342">
    <property type="entry name" value="HTH_ARAC"/>
    <property type="match status" value="1"/>
</dbReference>
<evidence type="ECO:0000259" key="3">
    <source>
        <dbReference type="PROSITE" id="PS01124"/>
    </source>
</evidence>
<name>A0ABU8C156_9GAMM</name>
<dbReference type="Pfam" id="PF12833">
    <property type="entry name" value="HTH_18"/>
    <property type="match status" value="1"/>
</dbReference>
<reference evidence="4 5" key="1">
    <citation type="journal article" date="2023" name="Ecotoxicol. Environ. Saf.">
        <title>Mercury remediation potential of mercury-resistant strain Rheinheimera metallidurans sp. nov. isolated from a municipal waste dumping site.</title>
        <authorList>
            <person name="Yadav V."/>
            <person name="Manjhi A."/>
            <person name="Vadakedath N."/>
        </authorList>
    </citation>
    <scope>NUCLEOTIDE SEQUENCE [LARGE SCALE GENOMIC DNA]</scope>
    <source>
        <strain evidence="4 5">E-49</strain>
    </source>
</reference>
<protein>
    <submittedName>
        <fullName evidence="4">Helix-turn-helix domain-containing protein</fullName>
    </submittedName>
</protein>
<dbReference type="Gene3D" id="1.10.10.60">
    <property type="entry name" value="Homeodomain-like"/>
    <property type="match status" value="2"/>
</dbReference>
<dbReference type="PANTHER" id="PTHR43130:SF3">
    <property type="entry name" value="HTH-TYPE TRANSCRIPTIONAL REGULATOR RV1931C"/>
    <property type="match status" value="1"/>
</dbReference>
<comment type="caution">
    <text evidence="4">The sequence shown here is derived from an EMBL/GenBank/DDBJ whole genome shotgun (WGS) entry which is preliminary data.</text>
</comment>
<dbReference type="Proteomes" id="UP001375382">
    <property type="component" value="Unassembled WGS sequence"/>
</dbReference>
<gene>
    <name evidence="4" type="ORF">MN202_00380</name>
</gene>
<accession>A0ABU8C156</accession>